<comment type="caution">
    <text evidence="2">The sequence shown here is derived from an EMBL/GenBank/DDBJ whole genome shotgun (WGS) entry which is preliminary data.</text>
</comment>
<feature type="compositionally biased region" description="Polar residues" evidence="1">
    <location>
        <begin position="209"/>
        <end position="221"/>
    </location>
</feature>
<accession>A0A4V4KMC4</accession>
<evidence type="ECO:0000313" key="3">
    <source>
        <dbReference type="Proteomes" id="UP000308005"/>
    </source>
</evidence>
<dbReference type="EMBL" id="QZBM01000026">
    <property type="protein sequence ID" value="THZ30141.1"/>
    <property type="molecule type" value="Genomic_DNA"/>
</dbReference>
<feature type="non-terminal residue" evidence="2">
    <location>
        <position position="1"/>
    </location>
</feature>
<feature type="region of interest" description="Disordered" evidence="1">
    <location>
        <begin position="720"/>
        <end position="747"/>
    </location>
</feature>
<feature type="compositionally biased region" description="Polar residues" evidence="1">
    <location>
        <begin position="423"/>
        <end position="452"/>
    </location>
</feature>
<name>A0A4V4KMC4_AURPU</name>
<protein>
    <submittedName>
        <fullName evidence="2">Uncharacterized protein</fullName>
    </submittedName>
</protein>
<feature type="compositionally biased region" description="Polar residues" evidence="1">
    <location>
        <begin position="236"/>
        <end position="245"/>
    </location>
</feature>
<organism evidence="2 3">
    <name type="scientific">Aureobasidium pullulans</name>
    <name type="common">Black yeast</name>
    <name type="synonym">Pullularia pullulans</name>
    <dbReference type="NCBI Taxonomy" id="5580"/>
    <lineage>
        <taxon>Eukaryota</taxon>
        <taxon>Fungi</taxon>
        <taxon>Dikarya</taxon>
        <taxon>Ascomycota</taxon>
        <taxon>Pezizomycotina</taxon>
        <taxon>Dothideomycetes</taxon>
        <taxon>Dothideomycetidae</taxon>
        <taxon>Dothideales</taxon>
        <taxon>Saccotheciaceae</taxon>
        <taxon>Aureobasidium</taxon>
    </lineage>
</organism>
<feature type="compositionally biased region" description="Polar residues" evidence="1">
    <location>
        <begin position="107"/>
        <end position="154"/>
    </location>
</feature>
<feature type="region of interest" description="Disordered" evidence="1">
    <location>
        <begin position="833"/>
        <end position="879"/>
    </location>
</feature>
<feature type="region of interest" description="Disordered" evidence="1">
    <location>
        <begin position="376"/>
        <end position="550"/>
    </location>
</feature>
<feature type="compositionally biased region" description="Low complexity" evidence="1">
    <location>
        <begin position="534"/>
        <end position="549"/>
    </location>
</feature>
<evidence type="ECO:0000313" key="2">
    <source>
        <dbReference type="EMBL" id="THZ30141.1"/>
    </source>
</evidence>
<dbReference type="Proteomes" id="UP000308005">
    <property type="component" value="Unassembled WGS sequence"/>
</dbReference>
<feature type="compositionally biased region" description="Polar residues" evidence="1">
    <location>
        <begin position="263"/>
        <end position="286"/>
    </location>
</feature>
<feature type="compositionally biased region" description="Low complexity" evidence="1">
    <location>
        <begin position="376"/>
        <end position="394"/>
    </location>
</feature>
<feature type="compositionally biased region" description="Basic residues" evidence="1">
    <location>
        <begin position="859"/>
        <end position="870"/>
    </location>
</feature>
<gene>
    <name evidence="2" type="ORF">D6C91_01316</name>
</gene>
<proteinExistence type="predicted"/>
<reference evidence="2 3" key="1">
    <citation type="submission" date="2018-10" db="EMBL/GenBank/DDBJ databases">
        <title>Fifty Aureobasidium pullulans genomes reveal a recombining polyextremotolerant generalist.</title>
        <authorList>
            <person name="Gostincar C."/>
            <person name="Turk M."/>
            <person name="Zajc J."/>
            <person name="Gunde-Cimerman N."/>
        </authorList>
    </citation>
    <scope>NUCLEOTIDE SEQUENCE [LARGE SCALE GENOMIC DNA]</scope>
    <source>
        <strain evidence="2 3">EXF-3863</strain>
    </source>
</reference>
<feature type="region of interest" description="Disordered" evidence="1">
    <location>
        <begin position="106"/>
        <end position="334"/>
    </location>
</feature>
<evidence type="ECO:0000256" key="1">
    <source>
        <dbReference type="SAM" id="MobiDB-lite"/>
    </source>
</evidence>
<dbReference type="AlphaFoldDB" id="A0A4V4KMC4"/>
<feature type="compositionally biased region" description="Polar residues" evidence="1">
    <location>
        <begin position="501"/>
        <end position="510"/>
    </location>
</feature>
<sequence length="879" mass="95654">KRAQVLTAQDFGEVRSVHSLSEWTRSHAAEAVRVLGKTNTRLSQPEVRMVVWPASIRHTDAELRAIWKFYNDSCHLLAPYAFTLLKRPYAEFSWVIHSTRKRFPSLRNATRGPTASHPPVQQSTRALVADNNTPPSRSSAVESARQTESQNGRQPGSVAEEQPPARKSNKPNSSAEVCPELPALAASSRRKRQESSQADIAAASLGPSKFTNGPSPSPRASHNSRDEESHTPLQLVHSTRSQTTVTKDDAFCASPTSDFPKVSSHSRTTQSGRSARPSSTRQSRLPTSPVLDATSSATPHPPGRPALSHRFTKSPGFTAPTLAAADPKQESSQISIHPIQPNIAQSRPEITASNHISTGSANLSLKVEDRLDASSSAKTSYHTSSSHVVSSPSSQALHTNSGTTQSKGASPLALARQAAVPRISSSDHSSPTINAGTVSRPNVDASQGNVNEGQKRAKGKDRADHVNVAGSQSRSTTKQPLLGLAGTPGSTLPPRTPRPSMKTTAHSSELNSEDHQRKEWSSPTTLKEQSAKVTSQSDTLVSSSSLSVQHPIKGKAPPECNTCGKFHFGVCLVCSNCGKRHKGTCHDCKDCGQRHKGICHDCSNCGQRHKGTCHDCKDCGQRHRDTCHDCKDCYNRHVGICHLCKICNRRHVGECHHCEKCNSRHVTKCRECKTCGKWHIGSCIICKICGKRHKGDCVFFRPPPKPQLFSIRFGETDALPTEEKVEPQKQSGPLSAVKKQHDQSLEKSVKTTLNTKLPSKQSTAISSSNGPNEPLAICNHCNKQHTTDKSYQKCNCGLCHRVRQGKPPYRWCGSCRKCHRPGNCTDAVKNAGIEKKRKMVDEESEPVASPSREPLGPQPKKKVRISKSKGSRGDPINLD</sequence>
<feature type="compositionally biased region" description="Polar residues" evidence="1">
    <location>
        <begin position="469"/>
        <end position="479"/>
    </location>
</feature>
<feature type="compositionally biased region" description="Polar residues" evidence="1">
    <location>
        <begin position="395"/>
        <end position="408"/>
    </location>
</feature>
<feature type="compositionally biased region" description="Polar residues" evidence="1">
    <location>
        <begin position="521"/>
        <end position="533"/>
    </location>
</feature>